<dbReference type="Pfam" id="PF08367">
    <property type="entry name" value="M16C_assoc"/>
    <property type="match status" value="1"/>
</dbReference>
<evidence type="ECO:0000313" key="2">
    <source>
        <dbReference type="Proteomes" id="UP000287394"/>
    </source>
</evidence>
<dbReference type="Pfam" id="PF22516">
    <property type="entry name" value="PreP_C"/>
    <property type="match status" value="1"/>
</dbReference>
<dbReference type="KEGG" id="ccot:CCAX7_19440"/>
<dbReference type="RefSeq" id="WP_119324641.1">
    <property type="nucleotide sequence ID" value="NZ_AP025739.1"/>
</dbReference>
<dbReference type="GO" id="GO:0004222">
    <property type="term" value="F:metalloendopeptidase activity"/>
    <property type="evidence" value="ECO:0007669"/>
    <property type="project" value="TreeGrafter"/>
</dbReference>
<sequence length="972" mass="107750">MTTTHGFELLREAEAPELKSKVRLYRHVKTGAELLSIINEDDNKAFAITFRTPPADSTGVAHILEHSVLCGSRKYPLKEPFIELVKGSLKTFLNAFTGSAETYYPVASVNTRDFYNLVDVYFDAVFYPKLTEHIFQQEGWHYELTDPAEPLIYKGVVFNEMKGAYGSPDTVLYDAAERSLFPDHVYGVSSGGDPKVIPDLTYEGLKAFHEKYYHPSNSRIWFWGDDDPDERLRLSNEYLSEFDARPLDSLVPTLTRWTEPRRLSQTYAVGAGGAEPGRGMLSINWVLTDDTVDFQTDLSLDILKHILVGTPAAPLRKALLESRLIEDMGAGVSDGRQRAWRTGFKGVDPANADQVETLMLDTLRKLADEGIDPDAVEAAMNTAEFSLRELNTGGFPRGLMVLFYAMSSWLYGRDPIEPLQFETPLTAIKEGVAKGGYFESMIREYFLDNAHRTTIVYTPDPGLAEREAAAERAKLETIKASLSTEELAAIVDETNYLQQLQQTPDTEEQLATLPRLTIADLDPKVKIVPTEVKTEAGVPVYHHDLFTNGIVYLDLGFDLKVLPQELLSYLPLFGRSLLEMGTEKEDFVQLTQRIGRKTGGVSQQLFTSSLRAAEGSAARLWIRAKATPAQVPDLTAIVGDILLHVKLDSQDRFRQMATEEKVRLEAAVASSGHGFAGRRLAARFTESGWLGEQISGITYLFFIRQLLGKIDSDWPSVLAALEEVRSTILRRSLAVANVTTDAANYAALQPHLQELAQALPDGAAPKPAEWDRVAECLPEAFTVPGQVNYVAKSARLTEFGYEPSGSANVITNFLRTSWLWEKVRVEGGAYGGMCGFDSLSGVFSFLSYRDPNIVKTLENYDGSAGFLENLTLSDAELTRNIIGTISDLDSYQLPDAKGFSATLRALIGETDDLRQKRRDQVLATTLDDFHAFGKVLETMNEQGQVAIVGAPEAIVAANNEMGGYWVRTTKVL</sequence>
<dbReference type="Pfam" id="PF00675">
    <property type="entry name" value="Peptidase_M16"/>
    <property type="match status" value="1"/>
</dbReference>
<dbReference type="AlphaFoldDB" id="A0A402D582"/>
<dbReference type="EMBL" id="AP025739">
    <property type="protein sequence ID" value="BDI29893.1"/>
    <property type="molecule type" value="Genomic_DNA"/>
</dbReference>
<dbReference type="InterPro" id="IPR007863">
    <property type="entry name" value="Peptidase_M16_C"/>
</dbReference>
<dbReference type="InterPro" id="IPR013578">
    <property type="entry name" value="Peptidase_M16C_assoc"/>
</dbReference>
<keyword evidence="2" id="KW-1185">Reference proteome</keyword>
<dbReference type="GO" id="GO:0016485">
    <property type="term" value="P:protein processing"/>
    <property type="evidence" value="ECO:0007669"/>
    <property type="project" value="TreeGrafter"/>
</dbReference>
<dbReference type="SMART" id="SM01264">
    <property type="entry name" value="M16C_associated"/>
    <property type="match status" value="1"/>
</dbReference>
<dbReference type="InterPro" id="IPR011765">
    <property type="entry name" value="Pept_M16_N"/>
</dbReference>
<dbReference type="InterPro" id="IPR055130">
    <property type="entry name" value="PreP_C"/>
</dbReference>
<dbReference type="SUPFAM" id="SSF63411">
    <property type="entry name" value="LuxS/MPP-like metallohydrolase"/>
    <property type="match status" value="4"/>
</dbReference>
<gene>
    <name evidence="1" type="ORF">CCAX7_19440</name>
</gene>
<proteinExistence type="predicted"/>
<organism evidence="1 2">
    <name type="scientific">Capsulimonas corticalis</name>
    <dbReference type="NCBI Taxonomy" id="2219043"/>
    <lineage>
        <taxon>Bacteria</taxon>
        <taxon>Bacillati</taxon>
        <taxon>Armatimonadota</taxon>
        <taxon>Armatimonadia</taxon>
        <taxon>Capsulimonadales</taxon>
        <taxon>Capsulimonadaceae</taxon>
        <taxon>Capsulimonas</taxon>
    </lineage>
</organism>
<dbReference type="OrthoDB" id="9762027at2"/>
<protein>
    <submittedName>
        <fullName evidence="1">Peptidase M16</fullName>
    </submittedName>
</protein>
<dbReference type="FunFam" id="3.30.830.10:FF:000034">
    <property type="entry name" value="presequence protease 1, chloroplastic/mitochondrial"/>
    <property type="match status" value="1"/>
</dbReference>
<reference evidence="1 2" key="1">
    <citation type="journal article" date="2019" name="Int. J. Syst. Evol. Microbiol.">
        <title>Capsulimonas corticalis gen. nov., sp. nov., an aerobic capsulated bacterium, of a novel bacterial order, Capsulimonadales ord. nov., of the class Armatimonadia of the phylum Armatimonadetes.</title>
        <authorList>
            <person name="Li J."/>
            <person name="Kudo C."/>
            <person name="Tonouchi A."/>
        </authorList>
    </citation>
    <scope>NUCLEOTIDE SEQUENCE [LARGE SCALE GENOMIC DNA]</scope>
    <source>
        <strain evidence="1 2">AX-7</strain>
    </source>
</reference>
<dbReference type="Proteomes" id="UP000287394">
    <property type="component" value="Chromosome"/>
</dbReference>
<accession>A0A402D582</accession>
<dbReference type="PANTHER" id="PTHR43016:SF13">
    <property type="entry name" value="PRESEQUENCE PROTEASE, MITOCHONDRIAL"/>
    <property type="match status" value="1"/>
</dbReference>
<dbReference type="Pfam" id="PF05193">
    <property type="entry name" value="Peptidase_M16_C"/>
    <property type="match status" value="1"/>
</dbReference>
<dbReference type="GO" id="GO:0046872">
    <property type="term" value="F:metal ion binding"/>
    <property type="evidence" value="ECO:0007669"/>
    <property type="project" value="InterPro"/>
</dbReference>
<dbReference type="Gene3D" id="3.30.830.10">
    <property type="entry name" value="Metalloenzyme, LuxS/M16 peptidase-like"/>
    <property type="match status" value="4"/>
</dbReference>
<dbReference type="InterPro" id="IPR011249">
    <property type="entry name" value="Metalloenz_LuxS/M16"/>
</dbReference>
<name>A0A402D582_9BACT</name>
<dbReference type="PANTHER" id="PTHR43016">
    <property type="entry name" value="PRESEQUENCE PROTEASE"/>
    <property type="match status" value="1"/>
</dbReference>
<evidence type="ECO:0000313" key="1">
    <source>
        <dbReference type="EMBL" id="BDI29893.1"/>
    </source>
</evidence>